<dbReference type="InterPro" id="IPR002347">
    <property type="entry name" value="SDR_fam"/>
</dbReference>
<dbReference type="RefSeq" id="WP_220195176.1">
    <property type="nucleotide sequence ID" value="NZ_BNJF01000002.1"/>
</dbReference>
<dbReference type="PANTHER" id="PTHR43477:SF1">
    <property type="entry name" value="DIHYDROANTICAPSIN 7-DEHYDROGENASE"/>
    <property type="match status" value="1"/>
</dbReference>
<evidence type="ECO:0000256" key="1">
    <source>
        <dbReference type="ARBA" id="ARBA00006484"/>
    </source>
</evidence>
<protein>
    <submittedName>
        <fullName evidence="3">Short-chain dehydrogenase</fullName>
    </submittedName>
</protein>
<accession>A0A8J3MTB8</accession>
<dbReference type="Proteomes" id="UP000612362">
    <property type="component" value="Unassembled WGS sequence"/>
</dbReference>
<dbReference type="GO" id="GO:0016491">
    <property type="term" value="F:oxidoreductase activity"/>
    <property type="evidence" value="ECO:0007669"/>
    <property type="project" value="UniProtKB-KW"/>
</dbReference>
<dbReference type="EMBL" id="BNJF01000002">
    <property type="protein sequence ID" value="GHO45746.1"/>
    <property type="molecule type" value="Genomic_DNA"/>
</dbReference>
<sequence>MNEPSQTRRLQGKNVVVIGASRGLGRSIVAAVYAEGAQVLAVARSAEPLNQLASAFPGVQILTVDATEEGAPVQVFERLVPDILVVCAGSIPHMAPLVEQTWEQFSRNWHSDVKLSLLFSQAALTTPLPTGATVILISSGAAMGDSPLSGGYAGAKRMQMFLAKYAQKESDRLHLSLRFLALAPGGIMPETDLGKAAIEAYASSLGLSPADFLKNRGAMPTTEDVAHAVVECASDPQERAGKAFLVSGVGIKRLP</sequence>
<comment type="similarity">
    <text evidence="1">Belongs to the short-chain dehydrogenases/reductases (SDR) family.</text>
</comment>
<organism evidence="3 4">
    <name type="scientific">Ktedonospora formicarum</name>
    <dbReference type="NCBI Taxonomy" id="2778364"/>
    <lineage>
        <taxon>Bacteria</taxon>
        <taxon>Bacillati</taxon>
        <taxon>Chloroflexota</taxon>
        <taxon>Ktedonobacteria</taxon>
        <taxon>Ktedonobacterales</taxon>
        <taxon>Ktedonobacteraceae</taxon>
        <taxon>Ktedonospora</taxon>
    </lineage>
</organism>
<dbReference type="InterPro" id="IPR036291">
    <property type="entry name" value="NAD(P)-bd_dom_sf"/>
</dbReference>
<reference evidence="3" key="1">
    <citation type="submission" date="2020-10" db="EMBL/GenBank/DDBJ databases">
        <title>Taxonomic study of unclassified bacteria belonging to the class Ktedonobacteria.</title>
        <authorList>
            <person name="Yabe S."/>
            <person name="Wang C.M."/>
            <person name="Zheng Y."/>
            <person name="Sakai Y."/>
            <person name="Cavaletti L."/>
            <person name="Monciardini P."/>
            <person name="Donadio S."/>
        </authorList>
    </citation>
    <scope>NUCLEOTIDE SEQUENCE</scope>
    <source>
        <strain evidence="3">SOSP1-1</strain>
    </source>
</reference>
<dbReference type="PANTHER" id="PTHR43477">
    <property type="entry name" value="DIHYDROANTICAPSIN 7-DEHYDROGENASE"/>
    <property type="match status" value="1"/>
</dbReference>
<comment type="caution">
    <text evidence="3">The sequence shown here is derived from an EMBL/GenBank/DDBJ whole genome shotgun (WGS) entry which is preliminary data.</text>
</comment>
<dbReference type="SUPFAM" id="SSF51735">
    <property type="entry name" value="NAD(P)-binding Rossmann-fold domains"/>
    <property type="match status" value="1"/>
</dbReference>
<evidence type="ECO:0000313" key="4">
    <source>
        <dbReference type="Proteomes" id="UP000612362"/>
    </source>
</evidence>
<dbReference type="Pfam" id="PF00106">
    <property type="entry name" value="adh_short"/>
    <property type="match status" value="1"/>
</dbReference>
<keyword evidence="2" id="KW-0560">Oxidoreductase</keyword>
<dbReference type="CDD" id="cd05233">
    <property type="entry name" value="SDR_c"/>
    <property type="match status" value="1"/>
</dbReference>
<evidence type="ECO:0000256" key="2">
    <source>
        <dbReference type="ARBA" id="ARBA00023002"/>
    </source>
</evidence>
<dbReference type="AlphaFoldDB" id="A0A8J3MTB8"/>
<evidence type="ECO:0000313" key="3">
    <source>
        <dbReference type="EMBL" id="GHO45746.1"/>
    </source>
</evidence>
<dbReference type="Gene3D" id="3.40.50.720">
    <property type="entry name" value="NAD(P)-binding Rossmann-like Domain"/>
    <property type="match status" value="1"/>
</dbReference>
<keyword evidence="4" id="KW-1185">Reference proteome</keyword>
<dbReference type="PRINTS" id="PR00081">
    <property type="entry name" value="GDHRDH"/>
</dbReference>
<dbReference type="InterPro" id="IPR051122">
    <property type="entry name" value="SDR_DHRS6-like"/>
</dbReference>
<gene>
    <name evidence="3" type="ORF">KSX_39090</name>
</gene>
<name>A0A8J3MTB8_9CHLR</name>
<proteinExistence type="inferred from homology"/>